<organism evidence="2">
    <name type="scientific">Anthurium amnicola</name>
    <dbReference type="NCBI Taxonomy" id="1678845"/>
    <lineage>
        <taxon>Eukaryota</taxon>
        <taxon>Viridiplantae</taxon>
        <taxon>Streptophyta</taxon>
        <taxon>Embryophyta</taxon>
        <taxon>Tracheophyta</taxon>
        <taxon>Spermatophyta</taxon>
        <taxon>Magnoliopsida</taxon>
        <taxon>Liliopsida</taxon>
        <taxon>Araceae</taxon>
        <taxon>Pothoideae</taxon>
        <taxon>Potheae</taxon>
        <taxon>Anthurium</taxon>
    </lineage>
</organism>
<sequence>MGKSGPSCFNIIACGRGSADDDNDNDDLGLSESGASSDKRRWSFRKRSARHRVLSNTVISEPLPIIGINKESPEASNTSNPPENSFTPERIPSPKKTNDILQQSLGTVDTEVVDASLIIEDTMKSDPGVQETAAALIQAAIRGYLVRKEMQKLRS</sequence>
<dbReference type="SMART" id="SM00015">
    <property type="entry name" value="IQ"/>
    <property type="match status" value="1"/>
</dbReference>
<feature type="non-terminal residue" evidence="2">
    <location>
        <position position="155"/>
    </location>
</feature>
<reference evidence="2" key="1">
    <citation type="submission" date="2015-07" db="EMBL/GenBank/DDBJ databases">
        <title>Transcriptome Assembly of Anthurium amnicola.</title>
        <authorList>
            <person name="Suzuki J."/>
        </authorList>
    </citation>
    <scope>NUCLEOTIDE SEQUENCE</scope>
</reference>
<feature type="region of interest" description="Disordered" evidence="1">
    <location>
        <begin position="14"/>
        <end position="47"/>
    </location>
</feature>
<feature type="region of interest" description="Disordered" evidence="1">
    <location>
        <begin position="67"/>
        <end position="97"/>
    </location>
</feature>
<dbReference type="Pfam" id="PF00612">
    <property type="entry name" value="IQ"/>
    <property type="match status" value="1"/>
</dbReference>
<evidence type="ECO:0000313" key="2">
    <source>
        <dbReference type="EMBL" id="JAT56251.1"/>
    </source>
</evidence>
<protein>
    <submittedName>
        <fullName evidence="2">Protein IQ-DOMAIN 32</fullName>
    </submittedName>
</protein>
<accession>A0A1D1YNP7</accession>
<dbReference type="EMBL" id="GDJX01011685">
    <property type="protein sequence ID" value="JAT56251.1"/>
    <property type="molecule type" value="Transcribed_RNA"/>
</dbReference>
<gene>
    <name evidence="2" type="primary">IQD32_19</name>
    <name evidence="2" type="ORF">g.94168</name>
</gene>
<feature type="compositionally biased region" description="Polar residues" evidence="1">
    <location>
        <begin position="74"/>
        <end position="87"/>
    </location>
</feature>
<dbReference type="AlphaFoldDB" id="A0A1D1YNP7"/>
<evidence type="ECO:0000256" key="1">
    <source>
        <dbReference type="SAM" id="MobiDB-lite"/>
    </source>
</evidence>
<proteinExistence type="predicted"/>
<dbReference type="CDD" id="cd23767">
    <property type="entry name" value="IQCD"/>
    <property type="match status" value="1"/>
</dbReference>
<feature type="compositionally biased region" description="Acidic residues" evidence="1">
    <location>
        <begin position="20"/>
        <end position="29"/>
    </location>
</feature>
<dbReference type="InterPro" id="IPR000048">
    <property type="entry name" value="IQ_motif_EF-hand-BS"/>
</dbReference>
<dbReference type="Gene3D" id="1.20.5.190">
    <property type="match status" value="1"/>
</dbReference>
<dbReference type="PROSITE" id="PS50096">
    <property type="entry name" value="IQ"/>
    <property type="match status" value="1"/>
</dbReference>
<name>A0A1D1YNP7_9ARAE</name>